<reference evidence="2 3" key="1">
    <citation type="journal article" date="2017" name="Biotechnol. Biofuels">
        <title>Differential beta-glucosidase expression as a function of carbon source availability in Talaromyces amestolkiae: a genomic and proteomic approach.</title>
        <authorList>
            <person name="de Eugenio L.I."/>
            <person name="Mendez-Liter J.A."/>
            <person name="Nieto-Dominguez M."/>
            <person name="Alonso L."/>
            <person name="Gil-Munoz J."/>
            <person name="Barriuso J."/>
            <person name="Prieto A."/>
            <person name="Martinez M.J."/>
        </authorList>
    </citation>
    <scope>NUCLEOTIDE SEQUENCE [LARGE SCALE GENOMIC DNA]</scope>
    <source>
        <strain evidence="2 3">CIB</strain>
    </source>
</reference>
<evidence type="ECO:0000313" key="2">
    <source>
        <dbReference type="EMBL" id="RAO69324.1"/>
    </source>
</evidence>
<comment type="caution">
    <text evidence="2">The sequence shown here is derived from an EMBL/GenBank/DDBJ whole genome shotgun (WGS) entry which is preliminary data.</text>
</comment>
<feature type="chain" id="PRO_5016967763" evidence="1">
    <location>
        <begin position="21"/>
        <end position="89"/>
    </location>
</feature>
<evidence type="ECO:0000256" key="1">
    <source>
        <dbReference type="SAM" id="SignalP"/>
    </source>
</evidence>
<dbReference type="Proteomes" id="UP000249363">
    <property type="component" value="Unassembled WGS sequence"/>
</dbReference>
<keyword evidence="1" id="KW-0732">Signal</keyword>
<evidence type="ECO:0000313" key="3">
    <source>
        <dbReference type="Proteomes" id="UP000249363"/>
    </source>
</evidence>
<keyword evidence="3" id="KW-1185">Reference proteome</keyword>
<sequence>MKLSSALGLIILAIAGVSEGSHMKVPVPLDTNLMGAVINAAGQPGAVASDPTLTCSVDYVLGWNCSAPTGPCTVYLDSIDVTNCTITTP</sequence>
<protein>
    <submittedName>
        <fullName evidence="2">Uncharacterized protein</fullName>
    </submittedName>
</protein>
<dbReference type="OrthoDB" id="4523787at2759"/>
<dbReference type="RefSeq" id="XP_040733840.1">
    <property type="nucleotide sequence ID" value="XM_040877801.1"/>
</dbReference>
<organism evidence="2 3">
    <name type="scientific">Talaromyces amestolkiae</name>
    <dbReference type="NCBI Taxonomy" id="1196081"/>
    <lineage>
        <taxon>Eukaryota</taxon>
        <taxon>Fungi</taxon>
        <taxon>Dikarya</taxon>
        <taxon>Ascomycota</taxon>
        <taxon>Pezizomycotina</taxon>
        <taxon>Eurotiomycetes</taxon>
        <taxon>Eurotiomycetidae</taxon>
        <taxon>Eurotiales</taxon>
        <taxon>Trichocomaceae</taxon>
        <taxon>Talaromyces</taxon>
        <taxon>Talaromyces sect. Talaromyces</taxon>
    </lineage>
</organism>
<gene>
    <name evidence="2" type="ORF">BHQ10_005336</name>
</gene>
<feature type="signal peptide" evidence="1">
    <location>
        <begin position="1"/>
        <end position="20"/>
    </location>
</feature>
<proteinExistence type="predicted"/>
<dbReference type="EMBL" id="MIKG01000009">
    <property type="protein sequence ID" value="RAO69324.1"/>
    <property type="molecule type" value="Genomic_DNA"/>
</dbReference>
<name>A0A364L0L7_TALAM</name>
<dbReference type="GeneID" id="63794552"/>
<dbReference type="AlphaFoldDB" id="A0A364L0L7"/>
<accession>A0A364L0L7</accession>